<feature type="compositionally biased region" description="Polar residues" evidence="4">
    <location>
        <begin position="508"/>
        <end position="524"/>
    </location>
</feature>
<evidence type="ECO:0000256" key="1">
    <source>
        <dbReference type="ARBA" id="ARBA00022574"/>
    </source>
</evidence>
<dbReference type="PANTHER" id="PTHR15574:SF39">
    <property type="entry name" value="DDB1- AND CUL4-ASSOCIATED FACTOR 6"/>
    <property type="match status" value="1"/>
</dbReference>
<feature type="repeat" description="WD" evidence="3">
    <location>
        <begin position="669"/>
        <end position="700"/>
    </location>
</feature>
<feature type="compositionally biased region" description="Polar residues" evidence="4">
    <location>
        <begin position="392"/>
        <end position="438"/>
    </location>
</feature>
<feature type="compositionally biased region" description="Acidic residues" evidence="4">
    <location>
        <begin position="536"/>
        <end position="546"/>
    </location>
</feature>
<sequence length="775" mass="87370">MTKKSNLFYAVYNNEYNHKSTFPLYDAAKNSKSFVQRLCLQAALPVHKGCVNTISWNESGQWLLSGSDDQHLCITHAYTHKKLVSIRTGHRANIFSARFLPNTNDRLVVSCSGDGMIVYTEIERPETSLCNIFNCHYGTAYEVTTVPNDPHTFLSCGEDGTVRWFDLRMKNRCSVNECKDDILIKCRDAVTALAVNRLVPYLLGVGCADSNVRIYDRRMLGTKALGSLAGNSVQSVITRFIVPELESKSHRITSLTYSPDGEEMLVSYSSDFVYLFNTKDDGKSKATVLEKPISNKSNKKPLVRRLRVRGDWSDTGPNARPEAERASPAVASNNESDSGNDSELSNSTEQQRSRPLHSYLMQRMSDVLNRIFHASSRRRSRTSEASTEENEQQPSEEVQAEENINGTEPKTESSTAHNSHSVNSTVEEVNESQQASELNSHRDEEELNNLDIHSREPVVNLQYSGQGLNSGIITVESTEAAGVSSEMVGSSVMYLREENTTNELPAERSSNSPLLPENSAATNESDALVMEIQEWDDYEDGSEDREVESRFDGRRSRRSLRIDDEQSTDSENRSSNDVSGSGRKRNPRDLLIRSFDDVLKHFREQKEQEKAQFARIAIPSVKQRYSGHRNARTMIKESTFWGNNYVMSGSDCGHIFIWDRFTAELVMMMEADKHVVNCLQPHPFDPILASSGIDSDIKIWAPLHNEPFFDEDKANEVVRNNEIMLEETKDTITVPASFMIRMLSSLNQLRTSRSSRNRQSNETLRSDDSSSDDSS</sequence>
<feature type="compositionally biased region" description="Basic and acidic residues" evidence="4">
    <location>
        <begin position="547"/>
        <end position="574"/>
    </location>
</feature>
<comment type="caution">
    <text evidence="5">The sequence shown here is derived from an EMBL/GenBank/DDBJ whole genome shotgun (WGS) entry which is preliminary data.</text>
</comment>
<feature type="region of interest" description="Disordered" evidence="4">
    <location>
        <begin position="536"/>
        <end position="587"/>
    </location>
</feature>
<evidence type="ECO:0000313" key="6">
    <source>
        <dbReference type="Proteomes" id="UP000288716"/>
    </source>
</evidence>
<evidence type="ECO:0000313" key="5">
    <source>
        <dbReference type="EMBL" id="RWS25917.1"/>
    </source>
</evidence>
<dbReference type="GO" id="GO:0005737">
    <property type="term" value="C:cytoplasm"/>
    <property type="evidence" value="ECO:0007669"/>
    <property type="project" value="TreeGrafter"/>
</dbReference>
<dbReference type="PANTHER" id="PTHR15574">
    <property type="entry name" value="WD REPEAT DOMAIN-CONTAINING FAMILY"/>
    <property type="match status" value="1"/>
</dbReference>
<protein>
    <submittedName>
        <fullName evidence="5">Nuclear receptor interaction protein-like protein</fullName>
    </submittedName>
</protein>
<feature type="compositionally biased region" description="Low complexity" evidence="4">
    <location>
        <begin position="750"/>
        <end position="761"/>
    </location>
</feature>
<feature type="compositionally biased region" description="Low complexity" evidence="4">
    <location>
        <begin position="332"/>
        <end position="347"/>
    </location>
</feature>
<dbReference type="PROSITE" id="PS50082">
    <property type="entry name" value="WD_REPEATS_2"/>
    <property type="match status" value="1"/>
</dbReference>
<name>A0A443SEI0_9ACAR</name>
<accession>A0A443SEI0</accession>
<keyword evidence="1 3" id="KW-0853">WD repeat</keyword>
<dbReference type="SMART" id="SM00320">
    <property type="entry name" value="WD40"/>
    <property type="match status" value="7"/>
</dbReference>
<feature type="region of interest" description="Disordered" evidence="4">
    <location>
        <begin position="299"/>
        <end position="354"/>
    </location>
</feature>
<feature type="region of interest" description="Disordered" evidence="4">
    <location>
        <begin position="375"/>
        <end position="453"/>
    </location>
</feature>
<evidence type="ECO:0000256" key="4">
    <source>
        <dbReference type="SAM" id="MobiDB-lite"/>
    </source>
</evidence>
<organism evidence="5 6">
    <name type="scientific">Leptotrombidium deliense</name>
    <dbReference type="NCBI Taxonomy" id="299467"/>
    <lineage>
        <taxon>Eukaryota</taxon>
        <taxon>Metazoa</taxon>
        <taxon>Ecdysozoa</taxon>
        <taxon>Arthropoda</taxon>
        <taxon>Chelicerata</taxon>
        <taxon>Arachnida</taxon>
        <taxon>Acari</taxon>
        <taxon>Acariformes</taxon>
        <taxon>Trombidiformes</taxon>
        <taxon>Prostigmata</taxon>
        <taxon>Anystina</taxon>
        <taxon>Parasitengona</taxon>
        <taxon>Trombiculoidea</taxon>
        <taxon>Trombiculidae</taxon>
        <taxon>Leptotrombidium</taxon>
    </lineage>
</organism>
<dbReference type="EMBL" id="NCKV01003247">
    <property type="protein sequence ID" value="RWS25917.1"/>
    <property type="molecule type" value="Genomic_DNA"/>
</dbReference>
<dbReference type="OrthoDB" id="4869960at2759"/>
<dbReference type="InterPro" id="IPR015943">
    <property type="entry name" value="WD40/YVTN_repeat-like_dom_sf"/>
</dbReference>
<dbReference type="Gene3D" id="2.130.10.10">
    <property type="entry name" value="YVTN repeat-like/Quinoprotein amine dehydrogenase"/>
    <property type="match status" value="2"/>
</dbReference>
<dbReference type="Proteomes" id="UP000288716">
    <property type="component" value="Unassembled WGS sequence"/>
</dbReference>
<dbReference type="AlphaFoldDB" id="A0A443SEI0"/>
<dbReference type="STRING" id="299467.A0A443SEI0"/>
<dbReference type="SUPFAM" id="SSF50978">
    <property type="entry name" value="WD40 repeat-like"/>
    <property type="match status" value="1"/>
</dbReference>
<feature type="region of interest" description="Disordered" evidence="4">
    <location>
        <begin position="750"/>
        <end position="775"/>
    </location>
</feature>
<keyword evidence="6" id="KW-1185">Reference proteome</keyword>
<keyword evidence="5" id="KW-0675">Receptor</keyword>
<dbReference type="VEuPathDB" id="VectorBase:LDEU006124"/>
<dbReference type="InterPro" id="IPR036322">
    <property type="entry name" value="WD40_repeat_dom_sf"/>
</dbReference>
<dbReference type="InterPro" id="IPR045151">
    <property type="entry name" value="DCAF8"/>
</dbReference>
<dbReference type="InterPro" id="IPR001680">
    <property type="entry name" value="WD40_rpt"/>
</dbReference>
<feature type="region of interest" description="Disordered" evidence="4">
    <location>
        <begin position="500"/>
        <end position="524"/>
    </location>
</feature>
<evidence type="ECO:0000256" key="2">
    <source>
        <dbReference type="ARBA" id="ARBA00022737"/>
    </source>
</evidence>
<gene>
    <name evidence="5" type="ORF">B4U80_04051</name>
</gene>
<reference evidence="5 6" key="1">
    <citation type="journal article" date="2018" name="Gigascience">
        <title>Genomes of trombidid mites reveal novel predicted allergens and laterally-transferred genes associated with secondary metabolism.</title>
        <authorList>
            <person name="Dong X."/>
            <person name="Chaisiri K."/>
            <person name="Xia D."/>
            <person name="Armstrong S.D."/>
            <person name="Fang Y."/>
            <person name="Donnelly M.J."/>
            <person name="Kadowaki T."/>
            <person name="McGarry J.W."/>
            <person name="Darby A.C."/>
            <person name="Makepeace B.L."/>
        </authorList>
    </citation>
    <scope>NUCLEOTIDE SEQUENCE [LARGE SCALE GENOMIC DNA]</scope>
    <source>
        <strain evidence="5">UoL-UT</strain>
    </source>
</reference>
<dbReference type="GO" id="GO:0080008">
    <property type="term" value="C:Cul4-RING E3 ubiquitin ligase complex"/>
    <property type="evidence" value="ECO:0007669"/>
    <property type="project" value="TreeGrafter"/>
</dbReference>
<evidence type="ECO:0000256" key="3">
    <source>
        <dbReference type="PROSITE-ProRule" id="PRU00221"/>
    </source>
</evidence>
<keyword evidence="2" id="KW-0677">Repeat</keyword>
<dbReference type="GO" id="GO:0045944">
    <property type="term" value="P:positive regulation of transcription by RNA polymerase II"/>
    <property type="evidence" value="ECO:0007669"/>
    <property type="project" value="TreeGrafter"/>
</dbReference>
<proteinExistence type="predicted"/>
<dbReference type="Pfam" id="PF00400">
    <property type="entry name" value="WD40"/>
    <property type="match status" value="4"/>
</dbReference>